<accession>A0A9P6H100</accession>
<organism evidence="2 3">
    <name type="scientific">Nosema granulosis</name>
    <dbReference type="NCBI Taxonomy" id="83296"/>
    <lineage>
        <taxon>Eukaryota</taxon>
        <taxon>Fungi</taxon>
        <taxon>Fungi incertae sedis</taxon>
        <taxon>Microsporidia</taxon>
        <taxon>Nosematidae</taxon>
        <taxon>Nosema</taxon>
    </lineage>
</organism>
<dbReference type="EMBL" id="SBJO01000049">
    <property type="protein sequence ID" value="KAF9763901.1"/>
    <property type="molecule type" value="Genomic_DNA"/>
</dbReference>
<comment type="caution">
    <text evidence="2">The sequence shown here is derived from an EMBL/GenBank/DDBJ whole genome shotgun (WGS) entry which is preliminary data.</text>
</comment>
<keyword evidence="3" id="KW-1185">Reference proteome</keyword>
<feature type="signal peptide" evidence="1">
    <location>
        <begin position="1"/>
        <end position="16"/>
    </location>
</feature>
<protein>
    <submittedName>
        <fullName evidence="2">Uncharacterized protein</fullName>
    </submittedName>
</protein>
<reference evidence="2 3" key="1">
    <citation type="journal article" date="2020" name="Genome Biol. Evol.">
        <title>Comparative genomics of strictly vertically transmitted, feminizing microsporidia endosymbionts of amphipod crustaceans.</title>
        <authorList>
            <person name="Cormier A."/>
            <person name="Chebbi M.A."/>
            <person name="Giraud I."/>
            <person name="Wattier R."/>
            <person name="Teixeira M."/>
            <person name="Gilbert C."/>
            <person name="Rigaud T."/>
            <person name="Cordaux R."/>
        </authorList>
    </citation>
    <scope>NUCLEOTIDE SEQUENCE [LARGE SCALE GENOMIC DNA]</scope>
    <source>
        <strain evidence="2 3">Ou3-Ou53</strain>
    </source>
</reference>
<dbReference type="AlphaFoldDB" id="A0A9P6H100"/>
<evidence type="ECO:0000313" key="3">
    <source>
        <dbReference type="Proteomes" id="UP000740883"/>
    </source>
</evidence>
<name>A0A9P6H100_9MICR</name>
<gene>
    <name evidence="2" type="ORF">NGRA_0972</name>
</gene>
<evidence type="ECO:0000256" key="1">
    <source>
        <dbReference type="SAM" id="SignalP"/>
    </source>
</evidence>
<sequence>MKLNCFLYDMIICVLTVFEKLYTLQLNENKTIQKDIETLSSTLEFNDLQKATISDLNGINRMYIYSECLNKFKNLEYVDIEPKIRDKYSHTKDNRKPPARLIILERSINYENLREIYSIK</sequence>
<proteinExistence type="predicted"/>
<dbReference type="Proteomes" id="UP000740883">
    <property type="component" value="Unassembled WGS sequence"/>
</dbReference>
<evidence type="ECO:0000313" key="2">
    <source>
        <dbReference type="EMBL" id="KAF9763901.1"/>
    </source>
</evidence>
<keyword evidence="1" id="KW-0732">Signal</keyword>
<feature type="chain" id="PRO_5040135631" evidence="1">
    <location>
        <begin position="17"/>
        <end position="120"/>
    </location>
</feature>